<dbReference type="FunCoup" id="D8SAH0">
    <property type="interactions" value="2106"/>
</dbReference>
<dbReference type="PANTHER" id="PTHR46554:SF2">
    <property type="entry name" value="TFIIS N-TERMINAL DOMAIN-CONTAINING PROTEIN"/>
    <property type="match status" value="1"/>
</dbReference>
<dbReference type="AlphaFoldDB" id="D8SAH0"/>
<dbReference type="PANTHER" id="PTHR46554">
    <property type="entry name" value="MEDIATOR OF RNA POLYMERASE II TRANSCRIPTION SUBUNIT 26A-RELATED"/>
    <property type="match status" value="1"/>
</dbReference>
<comment type="subcellular location">
    <subcellularLocation>
        <location evidence="1 3">Nucleus</location>
    </subcellularLocation>
</comment>
<feature type="compositionally biased region" description="Basic and acidic residues" evidence="4">
    <location>
        <begin position="302"/>
        <end position="315"/>
    </location>
</feature>
<dbReference type="OMA" id="HEDNNHE"/>
<dbReference type="PROSITE" id="PS51319">
    <property type="entry name" value="TFIIS_N"/>
    <property type="match status" value="1"/>
</dbReference>
<dbReference type="InterPro" id="IPR035441">
    <property type="entry name" value="TFIIS/LEDGF_dom_sf"/>
</dbReference>
<feature type="region of interest" description="Disordered" evidence="4">
    <location>
        <begin position="234"/>
        <end position="377"/>
    </location>
</feature>
<dbReference type="Gramene" id="EFJ18597">
    <property type="protein sequence ID" value="EFJ18597"/>
    <property type="gene ID" value="SELMODRAFT_420079"/>
</dbReference>
<dbReference type="Proteomes" id="UP000001514">
    <property type="component" value="Unassembled WGS sequence"/>
</dbReference>
<dbReference type="eggNOG" id="ENOG502SRCZ">
    <property type="taxonomic scope" value="Eukaryota"/>
</dbReference>
<keyword evidence="2 3" id="KW-0539">Nucleus</keyword>
<evidence type="ECO:0000256" key="3">
    <source>
        <dbReference type="PROSITE-ProRule" id="PRU00649"/>
    </source>
</evidence>
<evidence type="ECO:0000256" key="4">
    <source>
        <dbReference type="SAM" id="MobiDB-lite"/>
    </source>
</evidence>
<dbReference type="Gene3D" id="1.20.930.10">
    <property type="entry name" value="Conserved domain common to transcription factors TFIIS, elongin A, CRSP70"/>
    <property type="match status" value="1"/>
</dbReference>
<dbReference type="InParanoid" id="D8SAH0"/>
<organism evidence="7">
    <name type="scientific">Selaginella moellendorffii</name>
    <name type="common">Spikemoss</name>
    <dbReference type="NCBI Taxonomy" id="88036"/>
    <lineage>
        <taxon>Eukaryota</taxon>
        <taxon>Viridiplantae</taxon>
        <taxon>Streptophyta</taxon>
        <taxon>Embryophyta</taxon>
        <taxon>Tracheophyta</taxon>
        <taxon>Lycopodiopsida</taxon>
        <taxon>Selaginellales</taxon>
        <taxon>Selaginellaceae</taxon>
        <taxon>Selaginella</taxon>
    </lineage>
</organism>
<dbReference type="CDD" id="cd00183">
    <property type="entry name" value="TFIIS_I"/>
    <property type="match status" value="1"/>
</dbReference>
<proteinExistence type="predicted"/>
<keyword evidence="7" id="KW-1185">Reference proteome</keyword>
<dbReference type="GO" id="GO:0005634">
    <property type="term" value="C:nucleus"/>
    <property type="evidence" value="ECO:0007669"/>
    <property type="project" value="UniProtKB-SubCell"/>
</dbReference>
<dbReference type="OrthoDB" id="1939063at2759"/>
<dbReference type="InterPro" id="IPR017923">
    <property type="entry name" value="TFIIS_N"/>
</dbReference>
<dbReference type="InterPro" id="IPR003617">
    <property type="entry name" value="TFIIS/CRSP70_N_sub"/>
</dbReference>
<reference evidence="6 7" key="1">
    <citation type="journal article" date="2011" name="Science">
        <title>The Selaginella genome identifies genetic changes associated with the evolution of vascular plants.</title>
        <authorList>
            <person name="Banks J.A."/>
            <person name="Nishiyama T."/>
            <person name="Hasebe M."/>
            <person name="Bowman J.L."/>
            <person name="Gribskov M."/>
            <person name="dePamphilis C."/>
            <person name="Albert V.A."/>
            <person name="Aono N."/>
            <person name="Aoyama T."/>
            <person name="Ambrose B.A."/>
            <person name="Ashton N.W."/>
            <person name="Axtell M.J."/>
            <person name="Barker E."/>
            <person name="Barker M.S."/>
            <person name="Bennetzen J.L."/>
            <person name="Bonawitz N.D."/>
            <person name="Chapple C."/>
            <person name="Cheng C."/>
            <person name="Correa L.G."/>
            <person name="Dacre M."/>
            <person name="DeBarry J."/>
            <person name="Dreyer I."/>
            <person name="Elias M."/>
            <person name="Engstrom E.M."/>
            <person name="Estelle M."/>
            <person name="Feng L."/>
            <person name="Finet C."/>
            <person name="Floyd S.K."/>
            <person name="Frommer W.B."/>
            <person name="Fujita T."/>
            <person name="Gramzow L."/>
            <person name="Gutensohn M."/>
            <person name="Harholt J."/>
            <person name="Hattori M."/>
            <person name="Heyl A."/>
            <person name="Hirai T."/>
            <person name="Hiwatashi Y."/>
            <person name="Ishikawa M."/>
            <person name="Iwata M."/>
            <person name="Karol K.G."/>
            <person name="Koehler B."/>
            <person name="Kolukisaoglu U."/>
            <person name="Kubo M."/>
            <person name="Kurata T."/>
            <person name="Lalonde S."/>
            <person name="Li K."/>
            <person name="Li Y."/>
            <person name="Litt A."/>
            <person name="Lyons E."/>
            <person name="Manning G."/>
            <person name="Maruyama T."/>
            <person name="Michael T.P."/>
            <person name="Mikami K."/>
            <person name="Miyazaki S."/>
            <person name="Morinaga S."/>
            <person name="Murata T."/>
            <person name="Mueller-Roeber B."/>
            <person name="Nelson D.R."/>
            <person name="Obara M."/>
            <person name="Oguri Y."/>
            <person name="Olmstead R.G."/>
            <person name="Onodera N."/>
            <person name="Petersen B.L."/>
            <person name="Pils B."/>
            <person name="Prigge M."/>
            <person name="Rensing S.A."/>
            <person name="Riano-Pachon D.M."/>
            <person name="Roberts A.W."/>
            <person name="Sato Y."/>
            <person name="Scheller H.V."/>
            <person name="Schulz B."/>
            <person name="Schulz C."/>
            <person name="Shakirov E.V."/>
            <person name="Shibagaki N."/>
            <person name="Shinohara N."/>
            <person name="Shippen D.E."/>
            <person name="Soerensen I."/>
            <person name="Sotooka R."/>
            <person name="Sugimoto N."/>
            <person name="Sugita M."/>
            <person name="Sumikawa N."/>
            <person name="Tanurdzic M."/>
            <person name="Theissen G."/>
            <person name="Ulvskov P."/>
            <person name="Wakazuki S."/>
            <person name="Weng J.K."/>
            <person name="Willats W.W."/>
            <person name="Wipf D."/>
            <person name="Wolf P.G."/>
            <person name="Yang L."/>
            <person name="Zimmer A.D."/>
            <person name="Zhu Q."/>
            <person name="Mitros T."/>
            <person name="Hellsten U."/>
            <person name="Loque D."/>
            <person name="Otillar R."/>
            <person name="Salamov A."/>
            <person name="Schmutz J."/>
            <person name="Shapiro H."/>
            <person name="Lindquist E."/>
            <person name="Lucas S."/>
            <person name="Rokhsar D."/>
            <person name="Grigoriev I.V."/>
        </authorList>
    </citation>
    <scope>NUCLEOTIDE SEQUENCE [LARGE SCALE GENOMIC DNA]</scope>
</reference>
<sequence length="377" mass="42228">MGGGEKLEFWRSFFRDLEHDLWTVIDRGIAIAAADFPDKLRERRDGIAEKLFQQIACRAGPIEEEEEEAAVLRGSVSRHSEISPAITACDHEYGNSVMDMGSGNREGDVKEVFKIKKELVDLDKNDDDILELLVRLTDLNLSIETLKATEIGKPVNNLRRHGCDQIKSAARKLIRSWKAVADEWAKSLDDVQGNDEQCTPAPPPIDEDELFATTFEMTKLIDLMDNSMDNNMATGCSISADESPLNSSSRASHSPMPVSPFYNNSGDHFRPSGLKHARKDERKPPMLDASFHRKKERPQQQSRRESDHPENDKLAAAKRKLQEGYQRAETAKKNRTVQVMDLMDLPKGTGGPKAVKRAPGGTNNSNNKPPHGLPHRR</sequence>
<evidence type="ECO:0000256" key="1">
    <source>
        <dbReference type="ARBA" id="ARBA00004123"/>
    </source>
</evidence>
<dbReference type="KEGG" id="smo:SELMODRAFT_420079"/>
<evidence type="ECO:0000313" key="7">
    <source>
        <dbReference type="Proteomes" id="UP000001514"/>
    </source>
</evidence>
<evidence type="ECO:0000259" key="5">
    <source>
        <dbReference type="PROSITE" id="PS51319"/>
    </source>
</evidence>
<dbReference type="HOGENOM" id="CLU_024836_2_0_1"/>
<evidence type="ECO:0000313" key="6">
    <source>
        <dbReference type="EMBL" id="EFJ18597.1"/>
    </source>
</evidence>
<name>D8SAH0_SELML</name>
<evidence type="ECO:0000256" key="2">
    <source>
        <dbReference type="ARBA" id="ARBA00023242"/>
    </source>
</evidence>
<feature type="domain" description="TFIIS N-terminal" evidence="5">
    <location>
        <begin position="110"/>
        <end position="184"/>
    </location>
</feature>
<dbReference type="SUPFAM" id="SSF47676">
    <property type="entry name" value="Conserved domain common to transcription factors TFIIS, elongin A, CRSP70"/>
    <property type="match status" value="1"/>
</dbReference>
<gene>
    <name evidence="6" type="ORF">SELMODRAFT_420079</name>
</gene>
<dbReference type="EMBL" id="GL377609">
    <property type="protein sequence ID" value="EFJ18597.1"/>
    <property type="molecule type" value="Genomic_DNA"/>
</dbReference>
<accession>D8SAH0</accession>
<protein>
    <recommendedName>
        <fullName evidence="5">TFIIS N-terminal domain-containing protein</fullName>
    </recommendedName>
</protein>
<dbReference type="SMART" id="SM00509">
    <property type="entry name" value="TFS2N"/>
    <property type="match status" value="1"/>
</dbReference>
<dbReference type="Pfam" id="PF08711">
    <property type="entry name" value="Med26"/>
    <property type="match status" value="1"/>
</dbReference>